<feature type="domain" description="PH" evidence="1">
    <location>
        <begin position="16"/>
        <end position="114"/>
    </location>
</feature>
<proteinExistence type="predicted"/>
<dbReference type="Pfam" id="PF00169">
    <property type="entry name" value="PH"/>
    <property type="match status" value="1"/>
</dbReference>
<gene>
    <name evidence="2" type="ORF">PPRIM_AZ9-3.1.T1660067</name>
</gene>
<dbReference type="PANTHER" id="PTHR14336:SF8">
    <property type="entry name" value="PROTEIN OPY1"/>
    <property type="match status" value="1"/>
</dbReference>
<dbReference type="EMBL" id="CAJJDM010000175">
    <property type="protein sequence ID" value="CAD8115840.1"/>
    <property type="molecule type" value="Genomic_DNA"/>
</dbReference>
<reference evidence="2" key="1">
    <citation type="submission" date="2021-01" db="EMBL/GenBank/DDBJ databases">
        <authorList>
            <consortium name="Genoscope - CEA"/>
            <person name="William W."/>
        </authorList>
    </citation>
    <scope>NUCLEOTIDE SEQUENCE</scope>
</reference>
<evidence type="ECO:0000313" key="2">
    <source>
        <dbReference type="EMBL" id="CAD8115840.1"/>
    </source>
</evidence>
<sequence length="124" mass="15082">MNQQINIKYQFEDLKCIVKEGWMDKQSRFLKKWHKRWIVLTNFTLYTFKKQQQYNNPTEVIDLNQIVSIKQADDHELQKLNSITIQTHDSIFYLIVQDEQQQQQWISIISSQLLKLKNQIKLQQ</sequence>
<comment type="caution">
    <text evidence="2">The sequence shown here is derived from an EMBL/GenBank/DDBJ whole genome shotgun (WGS) entry which is preliminary data.</text>
</comment>
<dbReference type="SMART" id="SM00233">
    <property type="entry name" value="PH"/>
    <property type="match status" value="1"/>
</dbReference>
<evidence type="ECO:0000259" key="1">
    <source>
        <dbReference type="PROSITE" id="PS50003"/>
    </source>
</evidence>
<dbReference type="PANTHER" id="PTHR14336">
    <property type="entry name" value="TANDEM PH DOMAIN CONTAINING PROTEIN"/>
    <property type="match status" value="1"/>
</dbReference>
<evidence type="ECO:0000313" key="3">
    <source>
        <dbReference type="Proteomes" id="UP000688137"/>
    </source>
</evidence>
<name>A0A8S1QMW0_PARPR</name>
<dbReference type="OMA" id="ICSFKSQ"/>
<dbReference type="PROSITE" id="PS50003">
    <property type="entry name" value="PH_DOMAIN"/>
    <property type="match status" value="1"/>
</dbReference>
<keyword evidence="3" id="KW-1185">Reference proteome</keyword>
<organism evidence="2 3">
    <name type="scientific">Paramecium primaurelia</name>
    <dbReference type="NCBI Taxonomy" id="5886"/>
    <lineage>
        <taxon>Eukaryota</taxon>
        <taxon>Sar</taxon>
        <taxon>Alveolata</taxon>
        <taxon>Ciliophora</taxon>
        <taxon>Intramacronucleata</taxon>
        <taxon>Oligohymenophorea</taxon>
        <taxon>Peniculida</taxon>
        <taxon>Parameciidae</taxon>
        <taxon>Paramecium</taxon>
    </lineage>
</organism>
<dbReference type="AlphaFoldDB" id="A0A8S1QMW0"/>
<dbReference type="InterPro" id="IPR001849">
    <property type="entry name" value="PH_domain"/>
</dbReference>
<accession>A0A8S1QMW0</accession>
<dbReference type="FunFam" id="2.30.29.30:FF:000286">
    <property type="entry name" value="PH-protein kinase domain containing protein"/>
    <property type="match status" value="1"/>
</dbReference>
<dbReference type="InterPro" id="IPR051707">
    <property type="entry name" value="PI-Interact_SigTrans_Reg"/>
</dbReference>
<protein>
    <recommendedName>
        <fullName evidence="1">PH domain-containing protein</fullName>
    </recommendedName>
</protein>
<dbReference type="Proteomes" id="UP000688137">
    <property type="component" value="Unassembled WGS sequence"/>
</dbReference>